<dbReference type="AlphaFoldDB" id="A0A0R1VIX6"/>
<evidence type="ECO:0000313" key="1">
    <source>
        <dbReference type="EMBL" id="KRM05710.1"/>
    </source>
</evidence>
<evidence type="ECO:0000313" key="2">
    <source>
        <dbReference type="Proteomes" id="UP000051451"/>
    </source>
</evidence>
<organism evidence="1 2">
    <name type="scientific">Liquorilactobacillus ghanensis DSM 18630</name>
    <dbReference type="NCBI Taxonomy" id="1423750"/>
    <lineage>
        <taxon>Bacteria</taxon>
        <taxon>Bacillati</taxon>
        <taxon>Bacillota</taxon>
        <taxon>Bacilli</taxon>
        <taxon>Lactobacillales</taxon>
        <taxon>Lactobacillaceae</taxon>
        <taxon>Liquorilactobacillus</taxon>
    </lineage>
</organism>
<dbReference type="EMBL" id="AZGB01000018">
    <property type="protein sequence ID" value="KRM05710.1"/>
    <property type="molecule type" value="Genomic_DNA"/>
</dbReference>
<keyword evidence="2" id="KW-1185">Reference proteome</keyword>
<reference evidence="1 2" key="1">
    <citation type="journal article" date="2015" name="Genome Announc.">
        <title>Expanding the biotechnology potential of lactobacilli through comparative genomics of 213 strains and associated genera.</title>
        <authorList>
            <person name="Sun Z."/>
            <person name="Harris H.M."/>
            <person name="McCann A."/>
            <person name="Guo C."/>
            <person name="Argimon S."/>
            <person name="Zhang W."/>
            <person name="Yang X."/>
            <person name="Jeffery I.B."/>
            <person name="Cooney J.C."/>
            <person name="Kagawa T.F."/>
            <person name="Liu W."/>
            <person name="Song Y."/>
            <person name="Salvetti E."/>
            <person name="Wrobel A."/>
            <person name="Rasinkangas P."/>
            <person name="Parkhill J."/>
            <person name="Rea M.C."/>
            <person name="O'Sullivan O."/>
            <person name="Ritari J."/>
            <person name="Douillard F.P."/>
            <person name="Paul Ross R."/>
            <person name="Yang R."/>
            <person name="Briner A.E."/>
            <person name="Felis G.E."/>
            <person name="de Vos W.M."/>
            <person name="Barrangou R."/>
            <person name="Klaenhammer T.R."/>
            <person name="Caufield P.W."/>
            <person name="Cui Y."/>
            <person name="Zhang H."/>
            <person name="O'Toole P.W."/>
        </authorList>
    </citation>
    <scope>NUCLEOTIDE SEQUENCE [LARGE SCALE GENOMIC DNA]</scope>
    <source>
        <strain evidence="1 2">DSM 18630</strain>
    </source>
</reference>
<proteinExistence type="predicted"/>
<name>A0A0R1VIX6_9LACO</name>
<dbReference type="Proteomes" id="UP000051451">
    <property type="component" value="Unassembled WGS sequence"/>
</dbReference>
<sequence length="150" mass="17755">MKKFVVDEIKLNYSGVTRQLEVDPRTVKTAYQRALSGIVKRRTRKSRKSKLDGFRDLIKVKYQAGCSVRAIFNFICGKGFQGKYTIVKTYCRQYKEKEIKKATTHIERTIDLSPQVDWKEKVLMYNKNNVKHTFSIFSMYYHIQKENLLN</sequence>
<dbReference type="PATRIC" id="fig|1423750.3.peg.1452"/>
<gene>
    <name evidence="1" type="ORF">FC89_GL001417</name>
</gene>
<protein>
    <submittedName>
        <fullName evidence="1">Transposase</fullName>
    </submittedName>
</protein>
<accession>A0A0R1VIX6</accession>
<comment type="caution">
    <text evidence="1">The sequence shown here is derived from an EMBL/GenBank/DDBJ whole genome shotgun (WGS) entry which is preliminary data.</text>
</comment>